<evidence type="ECO:0000256" key="5">
    <source>
        <dbReference type="PROSITE-ProRule" id="PRU01240"/>
    </source>
</evidence>
<protein>
    <submittedName>
        <fullName evidence="9">S8 family serine peptidase</fullName>
    </submittedName>
</protein>
<organism evidence="9 10">
    <name type="scientific">Luteimonas galliterrae</name>
    <dbReference type="NCBI Taxonomy" id="2940486"/>
    <lineage>
        <taxon>Bacteria</taxon>
        <taxon>Pseudomonadati</taxon>
        <taxon>Pseudomonadota</taxon>
        <taxon>Gammaproteobacteria</taxon>
        <taxon>Lysobacterales</taxon>
        <taxon>Lysobacteraceae</taxon>
        <taxon>Luteimonas</taxon>
    </lineage>
</organism>
<dbReference type="InterPro" id="IPR023828">
    <property type="entry name" value="Peptidase_S8_Ser-AS"/>
</dbReference>
<feature type="chain" id="PRO_5045955996" evidence="6">
    <location>
        <begin position="26"/>
        <end position="624"/>
    </location>
</feature>
<dbReference type="PANTHER" id="PTHR43806">
    <property type="entry name" value="PEPTIDASE S8"/>
    <property type="match status" value="1"/>
</dbReference>
<evidence type="ECO:0000256" key="2">
    <source>
        <dbReference type="ARBA" id="ARBA00022670"/>
    </source>
</evidence>
<dbReference type="PROSITE" id="PS00138">
    <property type="entry name" value="SUBTILASE_SER"/>
    <property type="match status" value="1"/>
</dbReference>
<dbReference type="Gene3D" id="3.40.50.200">
    <property type="entry name" value="Peptidase S8/S53 domain"/>
    <property type="match status" value="1"/>
</dbReference>
<evidence type="ECO:0000256" key="3">
    <source>
        <dbReference type="ARBA" id="ARBA00022801"/>
    </source>
</evidence>
<dbReference type="InterPro" id="IPR034176">
    <property type="entry name" value="Peptidases_S8_13"/>
</dbReference>
<feature type="active site" description="Charge relay system" evidence="5">
    <location>
        <position position="212"/>
    </location>
</feature>
<dbReference type="InterPro" id="IPR022398">
    <property type="entry name" value="Peptidase_S8_His-AS"/>
</dbReference>
<evidence type="ECO:0000259" key="7">
    <source>
        <dbReference type="Pfam" id="PF00082"/>
    </source>
</evidence>
<keyword evidence="2 5" id="KW-0645">Protease</keyword>
<evidence type="ECO:0000256" key="6">
    <source>
        <dbReference type="SAM" id="SignalP"/>
    </source>
</evidence>
<dbReference type="InterPro" id="IPR036852">
    <property type="entry name" value="Peptidase_S8/S53_dom_sf"/>
</dbReference>
<proteinExistence type="inferred from homology"/>
<dbReference type="PRINTS" id="PR00723">
    <property type="entry name" value="SUBTILISIN"/>
</dbReference>
<keyword evidence="10" id="KW-1185">Reference proteome</keyword>
<dbReference type="InterPro" id="IPR050131">
    <property type="entry name" value="Peptidase_S8_subtilisin-like"/>
</dbReference>
<keyword evidence="3 5" id="KW-0378">Hydrolase</keyword>
<dbReference type="PROSITE" id="PS00137">
    <property type="entry name" value="SUBTILASE_HIS"/>
    <property type="match status" value="1"/>
</dbReference>
<dbReference type="RefSeq" id="WP_249474719.1">
    <property type="nucleotide sequence ID" value="NZ_JAMBEP010000002.1"/>
</dbReference>
<dbReference type="InterPro" id="IPR000209">
    <property type="entry name" value="Peptidase_S8/S53_dom"/>
</dbReference>
<evidence type="ECO:0000256" key="4">
    <source>
        <dbReference type="ARBA" id="ARBA00022825"/>
    </source>
</evidence>
<dbReference type="Pfam" id="PF04151">
    <property type="entry name" value="PPC"/>
    <property type="match status" value="1"/>
</dbReference>
<dbReference type="Gene3D" id="2.60.120.380">
    <property type="match status" value="1"/>
</dbReference>
<dbReference type="InterPro" id="IPR015500">
    <property type="entry name" value="Peptidase_S8_subtilisin-rel"/>
</dbReference>
<dbReference type="SUPFAM" id="SSF52743">
    <property type="entry name" value="Subtilisin-like"/>
    <property type="match status" value="1"/>
</dbReference>
<accession>A0ABT0MK84</accession>
<dbReference type="PANTHER" id="PTHR43806:SF11">
    <property type="entry name" value="CEREVISIN-RELATED"/>
    <property type="match status" value="1"/>
</dbReference>
<keyword evidence="4 5" id="KW-0720">Serine protease</keyword>
<evidence type="ECO:0000313" key="10">
    <source>
        <dbReference type="Proteomes" id="UP001431217"/>
    </source>
</evidence>
<evidence type="ECO:0000313" key="9">
    <source>
        <dbReference type="EMBL" id="MCL1635297.1"/>
    </source>
</evidence>
<feature type="signal peptide" evidence="6">
    <location>
        <begin position="1"/>
        <end position="25"/>
    </location>
</feature>
<evidence type="ECO:0000259" key="8">
    <source>
        <dbReference type="Pfam" id="PF04151"/>
    </source>
</evidence>
<feature type="active site" description="Charge relay system" evidence="5">
    <location>
        <position position="263"/>
    </location>
</feature>
<comment type="caution">
    <text evidence="9">The sequence shown here is derived from an EMBL/GenBank/DDBJ whole genome shotgun (WGS) entry which is preliminary data.</text>
</comment>
<dbReference type="PROSITE" id="PS51892">
    <property type="entry name" value="SUBTILASE"/>
    <property type="match status" value="1"/>
</dbReference>
<name>A0ABT0MK84_9GAMM</name>
<reference evidence="9 10" key="1">
    <citation type="submission" date="2022-05" db="EMBL/GenBank/DDBJ databases">
        <title>Luteimonas sp. SX5, whole genome shotgun sequencing project.</title>
        <authorList>
            <person name="Zhao G."/>
            <person name="Shen L."/>
        </authorList>
    </citation>
    <scope>NUCLEOTIDE SEQUENCE [LARGE SCALE GENOMIC DNA]</scope>
    <source>
        <strain evidence="9 10">SX5</strain>
    </source>
</reference>
<feature type="active site" description="Charge relay system" evidence="5">
    <location>
        <position position="448"/>
    </location>
</feature>
<feature type="domain" description="Peptidase C-terminal archaeal/bacterial" evidence="8">
    <location>
        <begin position="542"/>
        <end position="608"/>
    </location>
</feature>
<evidence type="ECO:0000256" key="1">
    <source>
        <dbReference type="ARBA" id="ARBA00011073"/>
    </source>
</evidence>
<dbReference type="Pfam" id="PF00082">
    <property type="entry name" value="Peptidase_S8"/>
    <property type="match status" value="1"/>
</dbReference>
<dbReference type="EMBL" id="JAMBEP010000002">
    <property type="protein sequence ID" value="MCL1635297.1"/>
    <property type="molecule type" value="Genomic_DNA"/>
</dbReference>
<dbReference type="CDD" id="cd07496">
    <property type="entry name" value="Peptidases_S8_13"/>
    <property type="match status" value="1"/>
</dbReference>
<feature type="domain" description="Peptidase S8/S53" evidence="7">
    <location>
        <begin position="203"/>
        <end position="487"/>
    </location>
</feature>
<comment type="similarity">
    <text evidence="1 5">Belongs to the peptidase S8 family.</text>
</comment>
<gene>
    <name evidence="9" type="ORF">M2650_11740</name>
</gene>
<dbReference type="InterPro" id="IPR007280">
    <property type="entry name" value="Peptidase_C_arc/bac"/>
</dbReference>
<dbReference type="Proteomes" id="UP001431217">
    <property type="component" value="Unassembled WGS sequence"/>
</dbReference>
<sequence length="624" mass="63819">MNRNTRHLAAGALTAAVLVALTAYAATPDRGAPHAPAAMAATAAIASQASATPAARLISSRSKLPLARTQAADGYQRFIVKYRDGSVASRGASALVDNANAALRSAGIAGASGVRAALSLSHLRKTGVGADVLRASRRLSASESNAFLQQLRKDPAVLYAQPDYIKQRYEVVPNDPYFSQLQWDYTHPVGGMSASTAWDISQGEGVVVAVLDTGYADHSDLNANLVPGYDFIHDEAVAGDGDGRDDDAHDPGDWYGPYASSWHGTHVAGTVAAVTDNGAGLAGVAYKAKVQPVRVLGHGGGYTSDIADAIVWASGGTVDGVPANENPAEVLNLSLGGNGSCSQDPVTQEAVDGAIERGVTVVVAAGNDNQDAAFHSPASCRGVITVGANGIDGAKSWFSNYGATVTLSAPGGNATSGSSPDDMWIWSLGNSGAEGPEEEGLIGMIGTSQASPHVAAVVALMQSAAVAAGKPPLTPAQVKNILRGTARPFAVTPPVSTPMGAGILDAAAATFAATQDIGDEEAELLVNRVAITQLTGAAGDELLYKIEVPAGTRSLNLRSYGGTGNVSLYVSYDSAPTSTVFDRKSAKPGNSEAVVYTNPAAGTYYVRLVGEQAFANVAVLGIYQ</sequence>
<keyword evidence="6" id="KW-0732">Signal</keyword>